<evidence type="ECO:0000256" key="1">
    <source>
        <dbReference type="ARBA" id="ARBA00044755"/>
    </source>
</evidence>
<sequence>MERTQLKNISISGSGTSSGGEYDQVKVNGSAHIHGDLVCEQFKCNGSAHLEGNITTDTAKINGSTHFEGDVEVKEMTINGSSDIDGHLLCDELKVQGSSTIKGNVKGKEIIVRGSASVDGNVSSDEIDVKGQVKIKGDCEAESFEARGNFKIDGLLNAGTIDVELLRHCEAKEIGGENITVKKTRDASGFKKLIKFFMSNHNDQLSAEVIEGDNLYLEHTHAEVVRGNTIEIGPGCDIKRIEYKTSLEIDSDAKVGSQEKI</sequence>
<accession>A0A160IJC5</accession>
<keyword evidence="4" id="KW-1185">Reference proteome</keyword>
<dbReference type="Proteomes" id="UP000076623">
    <property type="component" value="Chromosome"/>
</dbReference>
<dbReference type="RefSeq" id="WP_066391307.1">
    <property type="nucleotide sequence ID" value="NZ_CP015378.1"/>
</dbReference>
<dbReference type="KEGG" id="fpn:ABE65_003350"/>
<gene>
    <name evidence="3" type="ORF">ABE65_003350</name>
</gene>
<dbReference type="AlphaFoldDB" id="A0A160IJC5"/>
<dbReference type="STRING" id="1221500.ABE65_003350"/>
<evidence type="ECO:0000313" key="3">
    <source>
        <dbReference type="EMBL" id="ANC75901.1"/>
    </source>
</evidence>
<dbReference type="PANTHER" id="PTHR35024:SF4">
    <property type="entry name" value="POLYMER-FORMING CYTOSKELETAL PROTEIN"/>
    <property type="match status" value="1"/>
</dbReference>
<name>A0A160IJC5_9BACL</name>
<evidence type="ECO:0000313" key="4">
    <source>
        <dbReference type="Proteomes" id="UP000076623"/>
    </source>
</evidence>
<evidence type="ECO:0000256" key="2">
    <source>
        <dbReference type="SAM" id="MobiDB-lite"/>
    </source>
</evidence>
<organism evidence="3 4">
    <name type="scientific">Fictibacillus phosphorivorans</name>
    <dbReference type="NCBI Taxonomy" id="1221500"/>
    <lineage>
        <taxon>Bacteria</taxon>
        <taxon>Bacillati</taxon>
        <taxon>Bacillota</taxon>
        <taxon>Bacilli</taxon>
        <taxon>Bacillales</taxon>
        <taxon>Fictibacillaceae</taxon>
        <taxon>Fictibacillus</taxon>
    </lineage>
</organism>
<dbReference type="EMBL" id="CP015378">
    <property type="protein sequence ID" value="ANC75901.1"/>
    <property type="molecule type" value="Genomic_DNA"/>
</dbReference>
<proteinExistence type="inferred from homology"/>
<dbReference type="InterPro" id="IPR007607">
    <property type="entry name" value="BacA/B"/>
</dbReference>
<dbReference type="PANTHER" id="PTHR35024">
    <property type="entry name" value="HYPOTHETICAL CYTOSOLIC PROTEIN"/>
    <property type="match status" value="1"/>
</dbReference>
<dbReference type="Pfam" id="PF04519">
    <property type="entry name" value="Bactofilin"/>
    <property type="match status" value="2"/>
</dbReference>
<evidence type="ECO:0008006" key="5">
    <source>
        <dbReference type="Google" id="ProtNLM"/>
    </source>
</evidence>
<reference evidence="3 4" key="1">
    <citation type="submission" date="2016-04" db="EMBL/GenBank/DDBJ databases">
        <title>Complete genome sequence of Fictibacillus phosphorivorans G25-29, a strain toxic to nematodes.</title>
        <authorList>
            <person name="Zheng Z."/>
        </authorList>
    </citation>
    <scope>NUCLEOTIDE SEQUENCE [LARGE SCALE GENOMIC DNA]</scope>
    <source>
        <strain evidence="3 4">G25-29</strain>
    </source>
</reference>
<protein>
    <recommendedName>
        <fullName evidence="5">Polymer-forming cytoskeletal protein</fullName>
    </recommendedName>
</protein>
<feature type="region of interest" description="Disordered" evidence="2">
    <location>
        <begin position="1"/>
        <end position="22"/>
    </location>
</feature>
<comment type="similarity">
    <text evidence="1">Belongs to the bactofilin family.</text>
</comment>